<sequence>MVDWIFPPESPPELPPRPQKRPPYPHTTTPPPRSHPIRIQPPTTPVPLPSILLTAHPPPSQIHHGRENISNYGHTSPETRSREQTISRLEAQITCNRAPACWVESIGAGVAEEEEEEEEEEEGERRGRRREVYRSKDVVEVETGIDRLGMAQWAWECKVRAEVVREGREGRERELELKGKGEGDCGEREVKRVERRGRWKEKEKEKGKEKGKGKGKEKCDSFKTKWRDLMARMEDEGQGEEAVED</sequence>
<evidence type="ECO:0000256" key="1">
    <source>
        <dbReference type="SAM" id="MobiDB-lite"/>
    </source>
</evidence>
<feature type="region of interest" description="Disordered" evidence="1">
    <location>
        <begin position="108"/>
        <end position="133"/>
    </location>
</feature>
<dbReference type="EMBL" id="KZ107853">
    <property type="protein sequence ID" value="OSS45655.1"/>
    <property type="molecule type" value="Genomic_DNA"/>
</dbReference>
<feature type="compositionally biased region" description="Acidic residues" evidence="1">
    <location>
        <begin position="111"/>
        <end position="122"/>
    </location>
</feature>
<dbReference type="AlphaFoldDB" id="A0A1Y2LPD1"/>
<feature type="region of interest" description="Disordered" evidence="1">
    <location>
        <begin position="1"/>
        <end position="86"/>
    </location>
</feature>
<evidence type="ECO:0000313" key="2">
    <source>
        <dbReference type="EMBL" id="OSS45655.1"/>
    </source>
</evidence>
<reference evidence="2 3" key="1">
    <citation type="journal article" date="2017" name="Genome Announc.">
        <title>Genome sequence of the saprophytic ascomycete Epicoccum nigrum ICMP 19927 strain isolated from New Zealand.</title>
        <authorList>
            <person name="Fokin M."/>
            <person name="Fleetwood D."/>
            <person name="Weir B.S."/>
            <person name="Villas-Boas S.G."/>
        </authorList>
    </citation>
    <scope>NUCLEOTIDE SEQUENCE [LARGE SCALE GENOMIC DNA]</scope>
    <source>
        <strain evidence="2 3">ICMP 19927</strain>
    </source>
</reference>
<gene>
    <name evidence="2" type="ORF">B5807_09498</name>
</gene>
<feature type="compositionally biased region" description="Basic and acidic residues" evidence="1">
    <location>
        <begin position="168"/>
        <end position="192"/>
    </location>
</feature>
<feature type="region of interest" description="Disordered" evidence="1">
    <location>
        <begin position="168"/>
        <end position="220"/>
    </location>
</feature>
<dbReference type="InParanoid" id="A0A1Y2LPD1"/>
<evidence type="ECO:0000313" key="3">
    <source>
        <dbReference type="Proteomes" id="UP000193240"/>
    </source>
</evidence>
<protein>
    <submittedName>
        <fullName evidence="2">Uncharacterized protein</fullName>
    </submittedName>
</protein>
<feature type="compositionally biased region" description="Pro residues" evidence="1">
    <location>
        <begin position="8"/>
        <end position="34"/>
    </location>
</feature>
<dbReference type="Proteomes" id="UP000193240">
    <property type="component" value="Unassembled WGS sequence"/>
</dbReference>
<accession>A0A1Y2LPD1</accession>
<keyword evidence="3" id="KW-1185">Reference proteome</keyword>
<organism evidence="2 3">
    <name type="scientific">Epicoccum nigrum</name>
    <name type="common">Soil fungus</name>
    <name type="synonym">Epicoccum purpurascens</name>
    <dbReference type="NCBI Taxonomy" id="105696"/>
    <lineage>
        <taxon>Eukaryota</taxon>
        <taxon>Fungi</taxon>
        <taxon>Dikarya</taxon>
        <taxon>Ascomycota</taxon>
        <taxon>Pezizomycotina</taxon>
        <taxon>Dothideomycetes</taxon>
        <taxon>Pleosporomycetidae</taxon>
        <taxon>Pleosporales</taxon>
        <taxon>Pleosporineae</taxon>
        <taxon>Didymellaceae</taxon>
        <taxon>Epicoccum</taxon>
    </lineage>
</organism>
<name>A0A1Y2LPD1_EPING</name>
<feature type="compositionally biased region" description="Basic and acidic residues" evidence="1">
    <location>
        <begin position="200"/>
        <end position="220"/>
    </location>
</feature>
<proteinExistence type="predicted"/>